<proteinExistence type="predicted"/>
<reference evidence="4" key="1">
    <citation type="journal article" date="2017" name="Genome Biol. Evol.">
        <title>The complete genome sequence of the phytopathogenic fungus Sclerotinia sclerotiorum reveals insights into the genome architecture of broad host range pathogens.</title>
        <authorList>
            <person name="Derbyshire M."/>
            <person name="Denton-Giles M."/>
            <person name="Hegedus D."/>
            <person name="Seifbarghy S."/>
            <person name="Rollins J."/>
            <person name="van Kan J."/>
            <person name="Seidl M.F."/>
            <person name="Faino L."/>
            <person name="Mbengue M."/>
            <person name="Navaud O."/>
            <person name="Raffaele S."/>
            <person name="Hammond-Kosack K."/>
            <person name="Heard S."/>
            <person name="Oliver R."/>
        </authorList>
    </citation>
    <scope>NUCLEOTIDE SEQUENCE [LARGE SCALE GENOMIC DNA]</scope>
    <source>
        <strain evidence="4">ATCC 18683 / 1980 / Ss-1</strain>
    </source>
</reference>
<feature type="compositionally biased region" description="Basic and acidic residues" evidence="2">
    <location>
        <begin position="204"/>
        <end position="241"/>
    </location>
</feature>
<gene>
    <name evidence="3" type="ORF">sscle_12g087150</name>
</gene>
<name>A0A1D9QG99_SCLS1</name>
<feature type="compositionally biased region" description="Polar residues" evidence="2">
    <location>
        <begin position="163"/>
        <end position="173"/>
    </location>
</feature>
<feature type="compositionally biased region" description="Polar residues" evidence="2">
    <location>
        <begin position="266"/>
        <end position="285"/>
    </location>
</feature>
<dbReference type="Proteomes" id="UP000177798">
    <property type="component" value="Chromosome 12"/>
</dbReference>
<evidence type="ECO:0000256" key="1">
    <source>
        <dbReference type="SAM" id="Coils"/>
    </source>
</evidence>
<dbReference type="VEuPathDB" id="FungiDB:sscle_12g087150"/>
<organism evidence="3 4">
    <name type="scientific">Sclerotinia sclerotiorum (strain ATCC 18683 / 1980 / Ss-1)</name>
    <name type="common">White mold</name>
    <name type="synonym">Whetzelinia sclerotiorum</name>
    <dbReference type="NCBI Taxonomy" id="665079"/>
    <lineage>
        <taxon>Eukaryota</taxon>
        <taxon>Fungi</taxon>
        <taxon>Dikarya</taxon>
        <taxon>Ascomycota</taxon>
        <taxon>Pezizomycotina</taxon>
        <taxon>Leotiomycetes</taxon>
        <taxon>Helotiales</taxon>
        <taxon>Sclerotiniaceae</taxon>
        <taxon>Sclerotinia</taxon>
    </lineage>
</organism>
<feature type="region of interest" description="Disordered" evidence="2">
    <location>
        <begin position="1"/>
        <end position="286"/>
    </location>
</feature>
<feature type="compositionally biased region" description="Basic and acidic residues" evidence="2">
    <location>
        <begin position="20"/>
        <end position="34"/>
    </location>
</feature>
<dbReference type="AlphaFoldDB" id="A0A1D9QG99"/>
<dbReference type="RefSeq" id="XP_001588018.1">
    <property type="nucleotide sequence ID" value="XM_001587968.1"/>
</dbReference>
<dbReference type="OrthoDB" id="1028014at2759"/>
<feature type="compositionally biased region" description="Acidic residues" evidence="2">
    <location>
        <begin position="51"/>
        <end position="64"/>
    </location>
</feature>
<dbReference type="KEGG" id="ssl:SS1G_11260"/>
<dbReference type="PANTHER" id="PTHR34776">
    <property type="entry name" value="F17F16.3 PROTEIN"/>
    <property type="match status" value="1"/>
</dbReference>
<evidence type="ECO:0000313" key="4">
    <source>
        <dbReference type="Proteomes" id="UP000177798"/>
    </source>
</evidence>
<dbReference type="PANTHER" id="PTHR34776:SF1">
    <property type="entry name" value="F17F16.3 PROTEIN"/>
    <property type="match status" value="1"/>
</dbReference>
<keyword evidence="1" id="KW-0175">Coiled coil</keyword>
<feature type="compositionally biased region" description="Basic and acidic residues" evidence="2">
    <location>
        <begin position="65"/>
        <end position="83"/>
    </location>
</feature>
<feature type="compositionally biased region" description="Basic and acidic residues" evidence="2">
    <location>
        <begin position="110"/>
        <end position="139"/>
    </location>
</feature>
<feature type="coiled-coil region" evidence="1">
    <location>
        <begin position="492"/>
        <end position="547"/>
    </location>
</feature>
<evidence type="ECO:0000256" key="2">
    <source>
        <dbReference type="SAM" id="MobiDB-lite"/>
    </source>
</evidence>
<dbReference type="EMBL" id="CP017825">
    <property type="protein sequence ID" value="APA13945.1"/>
    <property type="molecule type" value="Genomic_DNA"/>
</dbReference>
<sequence>MAGTTEGAPNSPGAGSGDLSKTDVIDYATKKRESSTQPTETRKKRKVQFEEVADAQDEEQDENDSPPKRDPGDEYDAMVEHSKAQNKKNSIDLMAVDSILNEAPDASETSDDKSDDTTEERSDEVAEERSDEVAERSDEMAQGISNVIQPQLVPSGPAFSATPLGQNLGSNLSQKRKKIPRLSPTLVSDASVFGPSSNMEDENRDAGDAREYANGRERAEGEIEGSTKEEQPSVSDDRVHVSDASTTNEFSVTGDIKPPHVLGDKQPNNPGESKQSTSTNGSSEQIIPASILEKGIISFFYRPRVGLKGDPQSIDDIGRSYFTLRPVLSSEETIPEIPMRDDSSAYLLSLTKNIWPKSGQDKSLCFVDGVDMTVEDLRTRFFGPPQISRAELITDGVYAILSTGRESHLAYHVTNLELSQLQKDLGIKAKGSFVCLVKNPNASNPTVVNTVHVRSASYSDELQKKFGDSQWTPLVPKHLTYECTQMLLIGQGERKNDENNKLEEEMNELEQEDYDPVEALKEDDPIYADLEIDAKVLAEKNAQLESKV</sequence>
<accession>A0A1D9QG99</accession>
<protein>
    <submittedName>
        <fullName evidence="3">Uncharacterized protein</fullName>
    </submittedName>
</protein>
<evidence type="ECO:0000313" key="3">
    <source>
        <dbReference type="EMBL" id="APA13945.1"/>
    </source>
</evidence>